<dbReference type="GeneID" id="93797005"/>
<dbReference type="Proteomes" id="UP000078460">
    <property type="component" value="Unassembled WGS sequence"/>
</dbReference>
<sequence length="124" mass="13561">MSINLTNRDKALAAWGAEAPAWVLLLADECDRSGQRIAGNRIGYNSAVVSRIVNAKYPGDLAEVETLVRAALGAEQVMCPVFGVTPLKRCIANRRRTRPANWAQVQLARACPDCPNNTDRPEED</sequence>
<reference evidence="1" key="1">
    <citation type="submission" date="2016-03" db="EMBL/GenBank/DDBJ databases">
        <title>Sphingomonas melonis TY, whole genome shotgun sequencing.</title>
        <authorList>
            <person name="Wang H."/>
            <person name="Zhu P."/>
        </authorList>
    </citation>
    <scope>NUCLEOTIDE SEQUENCE [LARGE SCALE GENOMIC DNA]</scope>
    <source>
        <strain evidence="1">TY</strain>
    </source>
</reference>
<keyword evidence="2" id="KW-1185">Reference proteome</keyword>
<dbReference type="KEGG" id="smy:BJP26_03445"/>
<comment type="caution">
    <text evidence="1">The sequence shown here is derived from an EMBL/GenBank/DDBJ whole genome shotgun (WGS) entry which is preliminary data.</text>
</comment>
<dbReference type="STRING" id="621456.BJP26_03445"/>
<gene>
    <name evidence="1" type="ORF">AVM11_03385</name>
</gene>
<accession>A0A175Y5U1</accession>
<evidence type="ECO:0000313" key="1">
    <source>
        <dbReference type="EMBL" id="KZB95330.1"/>
    </source>
</evidence>
<dbReference type="AlphaFoldDB" id="A0A175Y5U1"/>
<dbReference type="EMBL" id="LQCK02000012">
    <property type="protein sequence ID" value="KZB95330.1"/>
    <property type="molecule type" value="Genomic_DNA"/>
</dbReference>
<proteinExistence type="predicted"/>
<organism evidence="1 2">
    <name type="scientific">Sphingomonas melonis TY</name>
    <dbReference type="NCBI Taxonomy" id="621456"/>
    <lineage>
        <taxon>Bacteria</taxon>
        <taxon>Pseudomonadati</taxon>
        <taxon>Pseudomonadota</taxon>
        <taxon>Alphaproteobacteria</taxon>
        <taxon>Sphingomonadales</taxon>
        <taxon>Sphingomonadaceae</taxon>
        <taxon>Sphingomonas</taxon>
    </lineage>
</organism>
<dbReference type="OrthoDB" id="6064795at2"/>
<dbReference type="RefSeq" id="WP_017980582.1">
    <property type="nucleotide sequence ID" value="NZ_CP017578.1"/>
</dbReference>
<name>A0A175Y5U1_9SPHN</name>
<evidence type="ECO:0000313" key="2">
    <source>
        <dbReference type="Proteomes" id="UP000078460"/>
    </source>
</evidence>
<protein>
    <submittedName>
        <fullName evidence="1">Uncharacterized protein</fullName>
    </submittedName>
</protein>